<dbReference type="SUPFAM" id="SSF50370">
    <property type="entry name" value="Ricin B-like lectins"/>
    <property type="match status" value="1"/>
</dbReference>
<dbReference type="Gene3D" id="2.60.120.1620">
    <property type="match status" value="1"/>
</dbReference>
<gene>
    <name evidence="6" type="ORF">TJEJU_1863</name>
</gene>
<protein>
    <recommendedName>
        <fullName evidence="5">Fibronectin type-III domain-containing protein</fullName>
    </recommendedName>
</protein>
<dbReference type="Pfam" id="PF00041">
    <property type="entry name" value="fn3"/>
    <property type="match status" value="1"/>
</dbReference>
<feature type="region of interest" description="Disordered" evidence="3">
    <location>
        <begin position="338"/>
        <end position="359"/>
    </location>
</feature>
<evidence type="ECO:0000256" key="3">
    <source>
        <dbReference type="SAM" id="MobiDB-lite"/>
    </source>
</evidence>
<dbReference type="Proteomes" id="UP000215214">
    <property type="component" value="Chromosome TJEJU"/>
</dbReference>
<feature type="domain" description="Fibronectin type-III" evidence="5">
    <location>
        <begin position="531"/>
        <end position="625"/>
    </location>
</feature>
<dbReference type="InterPro" id="IPR003961">
    <property type="entry name" value="FN3_dom"/>
</dbReference>
<dbReference type="InterPro" id="IPR026444">
    <property type="entry name" value="Secre_tail"/>
</dbReference>
<feature type="domain" description="Fibronectin type-III" evidence="5">
    <location>
        <begin position="634"/>
        <end position="728"/>
    </location>
</feature>
<dbReference type="PANTHER" id="PTHR46708:SF2">
    <property type="entry name" value="FIBRONECTIN TYPE-III DOMAIN-CONTAINING PROTEIN"/>
    <property type="match status" value="1"/>
</dbReference>
<dbReference type="InterPro" id="IPR050991">
    <property type="entry name" value="ECM_Regulatory_Proteins"/>
</dbReference>
<dbReference type="Gene3D" id="2.80.10.50">
    <property type="match status" value="1"/>
</dbReference>
<dbReference type="Pfam" id="PF14200">
    <property type="entry name" value="RicinB_lectin_2"/>
    <property type="match status" value="1"/>
</dbReference>
<evidence type="ECO:0000256" key="1">
    <source>
        <dbReference type="ARBA" id="ARBA00022729"/>
    </source>
</evidence>
<dbReference type="PANTHER" id="PTHR46708">
    <property type="entry name" value="TENASCIN"/>
    <property type="match status" value="1"/>
</dbReference>
<dbReference type="InterPro" id="IPR013783">
    <property type="entry name" value="Ig-like_fold"/>
</dbReference>
<dbReference type="PROSITE" id="PS50853">
    <property type="entry name" value="FN3"/>
    <property type="match status" value="2"/>
</dbReference>
<feature type="signal peptide" evidence="4">
    <location>
        <begin position="1"/>
        <end position="24"/>
    </location>
</feature>
<dbReference type="AlphaFoldDB" id="A0A238U8Q2"/>
<feature type="chain" id="PRO_5012285836" description="Fibronectin type-III domain-containing protein" evidence="4">
    <location>
        <begin position="25"/>
        <end position="961"/>
    </location>
</feature>
<dbReference type="OrthoDB" id="7403807at2"/>
<dbReference type="InterPro" id="IPR000772">
    <property type="entry name" value="Ricin_B_lectin"/>
</dbReference>
<dbReference type="NCBIfam" id="TIGR04183">
    <property type="entry name" value="Por_Secre_tail"/>
    <property type="match status" value="1"/>
</dbReference>
<reference evidence="6 7" key="1">
    <citation type="submission" date="2017-07" db="EMBL/GenBank/DDBJ databases">
        <authorList>
            <person name="Sun Z.S."/>
            <person name="Albrecht U."/>
            <person name="Echele G."/>
            <person name="Lee C.C."/>
        </authorList>
    </citation>
    <scope>NUCLEOTIDE SEQUENCE [LARGE SCALE GENOMIC DNA]</scope>
    <source>
        <strain evidence="7">type strain: KCTC 22618</strain>
    </source>
</reference>
<evidence type="ECO:0000259" key="5">
    <source>
        <dbReference type="PROSITE" id="PS50853"/>
    </source>
</evidence>
<dbReference type="PROSITE" id="PS50231">
    <property type="entry name" value="RICIN_B_LECTIN"/>
    <property type="match status" value="1"/>
</dbReference>
<evidence type="ECO:0000256" key="2">
    <source>
        <dbReference type="ARBA" id="ARBA00022737"/>
    </source>
</evidence>
<keyword evidence="7" id="KW-1185">Reference proteome</keyword>
<name>A0A238U8Q2_9FLAO</name>
<evidence type="ECO:0000313" key="6">
    <source>
        <dbReference type="EMBL" id="SNR15569.1"/>
    </source>
</evidence>
<evidence type="ECO:0000313" key="7">
    <source>
        <dbReference type="Proteomes" id="UP000215214"/>
    </source>
</evidence>
<proteinExistence type="predicted"/>
<dbReference type="CDD" id="cd00063">
    <property type="entry name" value="FN3"/>
    <property type="match status" value="2"/>
</dbReference>
<dbReference type="InterPro" id="IPR036116">
    <property type="entry name" value="FN3_sf"/>
</dbReference>
<dbReference type="CDD" id="cd02795">
    <property type="entry name" value="CBM6-CBM35-CBM36_like"/>
    <property type="match status" value="1"/>
</dbReference>
<accession>A0A238U8Q2</accession>
<dbReference type="EMBL" id="LT899436">
    <property type="protein sequence ID" value="SNR15569.1"/>
    <property type="molecule type" value="Genomic_DNA"/>
</dbReference>
<keyword evidence="2" id="KW-0677">Repeat</keyword>
<dbReference type="InterPro" id="IPR035992">
    <property type="entry name" value="Ricin_B-like_lectins"/>
</dbReference>
<dbReference type="Pfam" id="PF18962">
    <property type="entry name" value="Por_Secre_tail"/>
    <property type="match status" value="1"/>
</dbReference>
<sequence length="961" mass="106660">MKSNFKQKIIVTCALLFLGLTTNAQRPFFNKNKDLLIAQFDSKPDPDDIHAQAALGSMLLHNDLKGVNYFAVAGAYGRQNGRFIDSDELFDLAFGKNNWTDADENWTASVNRIKNKVIPILNNGGKVWVQEAGQSDITADWVAEAIKAVGGTTVKNNVIVVQHSKWNQDQTTPSDLNYVRSKTNYFYIDDGNADFTENWGDHGPYDTPRYRSRDSKWIAQAKSSPNKKAREIWIEADRVVRRRYPQGVPYDWSWMKNDGLDYSDCVENWWILNIGDKVNNVAKFWDRYVVNTTGSNPDTGSDSDSDSCSGKVFEEKNGIVAVEAEDYVKQSETNDREWFVIGNGGNTPKPDPDGSHASTASRGKYVELLPDTRVTHGDPLRVGVNFSDTPGKAVLDYKIKFNSPGKYFVWVRAYSTGSEDNGIHVGIDGTWPSSGRKMQWCTGKNQWTWESKQRTNANHCGEPEKIFINVPSAGVHTVSFSMREDGFEIDKFILSKTYVKPTGNGLNAVAANCDNDNDNDNGNTNVCNAKVIKGLKTIASTKTSITLEFDEVSGIENYELRAWKKGDFTGSINEPKAVAFEGGNSSPLTISGLTEGTEYTLVLRGICGVGKSTELSQINATTVADAPKCNINSVITALKATDNSKNSITVAFDELSGVDFYELRAWKKGDFTGSINEPKAVSFKGGNASPLTITELNLGEEYTLVLRGICEVGKSTKISQINAVTKDDMLTDGIYYIQNPIGNIRINSPSGSLVNQANTSGNSAKWEITKVNDYYTIKNVRNNEYLEVPFKACEIGEASQNPNVNLGTYSEVRGDHQRWKITKVGADYFIQPLHCDKAVDRPANKPIILLWTLDTNNTNQNWRIVKATTSVNSRKLQDLNPSNETVNIFPNPVVDENFTILLGEAESSEIVIFDIQGKKVYQHQSSEKSINLKKENIGKSGLYFIKIKQGLSTTIKKVILQ</sequence>
<dbReference type="RefSeq" id="WP_095071437.1">
    <property type="nucleotide sequence ID" value="NZ_LT899436.1"/>
</dbReference>
<dbReference type="SMART" id="SM00060">
    <property type="entry name" value="FN3"/>
    <property type="match status" value="2"/>
</dbReference>
<dbReference type="KEGG" id="tje:TJEJU_1863"/>
<organism evidence="6 7">
    <name type="scientific">Tenacibaculum jejuense</name>
    <dbReference type="NCBI Taxonomy" id="584609"/>
    <lineage>
        <taxon>Bacteria</taxon>
        <taxon>Pseudomonadati</taxon>
        <taxon>Bacteroidota</taxon>
        <taxon>Flavobacteriia</taxon>
        <taxon>Flavobacteriales</taxon>
        <taxon>Flavobacteriaceae</taxon>
        <taxon>Tenacibaculum</taxon>
    </lineage>
</organism>
<dbReference type="Gene3D" id="2.60.40.10">
    <property type="entry name" value="Immunoglobulins"/>
    <property type="match status" value="2"/>
</dbReference>
<keyword evidence="1 4" id="KW-0732">Signal</keyword>
<dbReference type="SUPFAM" id="SSF49265">
    <property type="entry name" value="Fibronectin type III"/>
    <property type="match status" value="1"/>
</dbReference>
<evidence type="ECO:0000256" key="4">
    <source>
        <dbReference type="SAM" id="SignalP"/>
    </source>
</evidence>
<dbReference type="CDD" id="cd00161">
    <property type="entry name" value="beta-trefoil_Ricin-like"/>
    <property type="match status" value="1"/>
</dbReference>